<dbReference type="GeneID" id="39583054"/>
<protein>
    <submittedName>
        <fullName evidence="1">Uncharacterized protein</fullName>
    </submittedName>
</protein>
<dbReference type="EMBL" id="ML119062">
    <property type="protein sequence ID" value="ROT34963.1"/>
    <property type="molecule type" value="Genomic_DNA"/>
</dbReference>
<accession>A0A3N2PKC3</accession>
<name>A0A3N2PKC3_SODAK</name>
<sequence length="171" mass="19154">MDSSSHLWLVFSSPSSRFQVRVLLPCQVHVDVSLVHELNLVRTVGTSVRRSTRYLLTRQFPSQDLKLLALAYEVRHSRQGPPVQPTSNGRPDFVFEFVKAVIEARHTVWGYAFNAPRFSWLGLSGSFLTGWPAVWTPAGPLTASKFTEKVRRGMLLTGWKAATTGKGGRRS</sequence>
<keyword evidence="2" id="KW-1185">Reference proteome</keyword>
<evidence type="ECO:0000313" key="2">
    <source>
        <dbReference type="Proteomes" id="UP000272025"/>
    </source>
</evidence>
<dbReference type="AlphaFoldDB" id="A0A3N2PKC3"/>
<gene>
    <name evidence="1" type="ORF">SODALDRAFT_363658</name>
</gene>
<organism evidence="1 2">
    <name type="scientific">Sodiomyces alkalinus (strain CBS 110278 / VKM F-3762 / F11)</name>
    <name type="common">Alkaliphilic filamentous fungus</name>
    <dbReference type="NCBI Taxonomy" id="1314773"/>
    <lineage>
        <taxon>Eukaryota</taxon>
        <taxon>Fungi</taxon>
        <taxon>Dikarya</taxon>
        <taxon>Ascomycota</taxon>
        <taxon>Pezizomycotina</taxon>
        <taxon>Sordariomycetes</taxon>
        <taxon>Hypocreomycetidae</taxon>
        <taxon>Glomerellales</taxon>
        <taxon>Plectosphaerellaceae</taxon>
        <taxon>Sodiomyces</taxon>
    </lineage>
</organism>
<proteinExistence type="predicted"/>
<reference evidence="1 2" key="1">
    <citation type="journal article" date="2018" name="Mol. Ecol.">
        <title>The obligate alkalophilic soda-lake fungus Sodiomyces alkalinus has shifted to a protein diet.</title>
        <authorList>
            <person name="Grum-Grzhimaylo A.A."/>
            <person name="Falkoski D.L."/>
            <person name="van den Heuvel J."/>
            <person name="Valero-Jimenez C.A."/>
            <person name="Min B."/>
            <person name="Choi I.G."/>
            <person name="Lipzen A."/>
            <person name="Daum C.G."/>
            <person name="Aanen D.K."/>
            <person name="Tsang A."/>
            <person name="Henrissat B."/>
            <person name="Bilanenko E.N."/>
            <person name="de Vries R.P."/>
            <person name="van Kan J.A.L."/>
            <person name="Grigoriev I.V."/>
            <person name="Debets A.J.M."/>
        </authorList>
    </citation>
    <scope>NUCLEOTIDE SEQUENCE [LARGE SCALE GENOMIC DNA]</scope>
    <source>
        <strain evidence="1 2">F11</strain>
    </source>
</reference>
<dbReference type="Proteomes" id="UP000272025">
    <property type="component" value="Unassembled WGS sequence"/>
</dbReference>
<evidence type="ECO:0000313" key="1">
    <source>
        <dbReference type="EMBL" id="ROT34963.1"/>
    </source>
</evidence>
<dbReference type="RefSeq" id="XP_028462769.1">
    <property type="nucleotide sequence ID" value="XM_028614576.1"/>
</dbReference>